<evidence type="ECO:0000313" key="2">
    <source>
        <dbReference type="EMBL" id="AFL75978.1"/>
    </source>
</evidence>
<organism evidence="2 3">
    <name type="scientific">Thiocystis violascens (strain ATCC 17096 / DSM 198 / 6111)</name>
    <name type="common">Chromatium violascens</name>
    <dbReference type="NCBI Taxonomy" id="765911"/>
    <lineage>
        <taxon>Bacteria</taxon>
        <taxon>Pseudomonadati</taxon>
        <taxon>Pseudomonadota</taxon>
        <taxon>Gammaproteobacteria</taxon>
        <taxon>Chromatiales</taxon>
        <taxon>Chromatiaceae</taxon>
        <taxon>Thiocystis</taxon>
    </lineage>
</organism>
<reference evidence="2 3" key="1">
    <citation type="submission" date="2012-06" db="EMBL/GenBank/DDBJ databases">
        <title>Complete sequence of Thiocystis violascens DSM 198.</title>
        <authorList>
            <consortium name="US DOE Joint Genome Institute"/>
            <person name="Lucas S."/>
            <person name="Han J."/>
            <person name="Lapidus A."/>
            <person name="Cheng J.-F."/>
            <person name="Goodwin L."/>
            <person name="Pitluck S."/>
            <person name="Peters L."/>
            <person name="Ovchinnikova G."/>
            <person name="Teshima H."/>
            <person name="Detter J.C."/>
            <person name="Han C."/>
            <person name="Tapia R."/>
            <person name="Land M."/>
            <person name="Hauser L."/>
            <person name="Kyrpides N."/>
            <person name="Ivanova N."/>
            <person name="Pagani I."/>
            <person name="Vogl K."/>
            <person name="Liu Z."/>
            <person name="Frigaard N.-U."/>
            <person name="Bryant D."/>
            <person name="Woyke T."/>
        </authorList>
    </citation>
    <scope>NUCLEOTIDE SEQUENCE [LARGE SCALE GENOMIC DNA]</scope>
    <source>
        <strain evidence="3">ATCC 17096 / DSM 198 / 6111</strain>
    </source>
</reference>
<dbReference type="eggNOG" id="COG0226">
    <property type="taxonomic scope" value="Bacteria"/>
</dbReference>
<dbReference type="OrthoDB" id="5368544at2"/>
<sequence>MRIPLAFLLCSALPVLADTAIIGHPGLPPLDSTTLQRIYTGKVVEVDGVRVTPVNLSPGSELRARFLRDYLGQDEDKYTGYWTVRRYVGKGTPPRELSSSEEVSRFIAKTAGAIGYVDETELTPDVRILLRKAP</sequence>
<dbReference type="AlphaFoldDB" id="I3YG60"/>
<dbReference type="KEGG" id="tvi:Thivi_4160"/>
<accession>I3YG60</accession>
<proteinExistence type="predicted"/>
<dbReference type="Proteomes" id="UP000006062">
    <property type="component" value="Chromosome"/>
</dbReference>
<feature type="chain" id="PRO_5003683040" description="Phosphate ABC transporter substrate-binding protein" evidence="1">
    <location>
        <begin position="18"/>
        <end position="134"/>
    </location>
</feature>
<gene>
    <name evidence="2" type="ordered locus">Thivi_4160</name>
</gene>
<protein>
    <recommendedName>
        <fullName evidence="4">Phosphate ABC transporter substrate-binding protein</fullName>
    </recommendedName>
</protein>
<name>I3YG60_THIV6</name>
<dbReference type="SUPFAM" id="SSF53850">
    <property type="entry name" value="Periplasmic binding protein-like II"/>
    <property type="match status" value="1"/>
</dbReference>
<dbReference type="RefSeq" id="WP_014780362.1">
    <property type="nucleotide sequence ID" value="NC_018012.1"/>
</dbReference>
<dbReference type="EMBL" id="CP003154">
    <property type="protein sequence ID" value="AFL75978.1"/>
    <property type="molecule type" value="Genomic_DNA"/>
</dbReference>
<evidence type="ECO:0008006" key="4">
    <source>
        <dbReference type="Google" id="ProtNLM"/>
    </source>
</evidence>
<evidence type="ECO:0000313" key="3">
    <source>
        <dbReference type="Proteomes" id="UP000006062"/>
    </source>
</evidence>
<feature type="signal peptide" evidence="1">
    <location>
        <begin position="1"/>
        <end position="17"/>
    </location>
</feature>
<keyword evidence="1" id="KW-0732">Signal</keyword>
<keyword evidence="3" id="KW-1185">Reference proteome</keyword>
<dbReference type="Gene3D" id="3.40.190.10">
    <property type="entry name" value="Periplasmic binding protein-like II"/>
    <property type="match status" value="1"/>
</dbReference>
<evidence type="ECO:0000256" key="1">
    <source>
        <dbReference type="SAM" id="SignalP"/>
    </source>
</evidence>
<dbReference type="HOGENOM" id="CLU_124904_1_1_6"/>
<dbReference type="STRING" id="765911.Thivi_4160"/>